<dbReference type="PROSITE" id="PS51898">
    <property type="entry name" value="TYR_RECOMBINASE"/>
    <property type="match status" value="1"/>
</dbReference>
<dbReference type="InterPro" id="IPR002104">
    <property type="entry name" value="Integrase_catalytic"/>
</dbReference>
<reference evidence="3" key="1">
    <citation type="journal article" date="2015" name="Nature">
        <title>Complex archaea that bridge the gap between prokaryotes and eukaryotes.</title>
        <authorList>
            <person name="Spang A."/>
            <person name="Saw J.H."/>
            <person name="Jorgensen S.L."/>
            <person name="Zaremba-Niedzwiedzka K."/>
            <person name="Martijn J."/>
            <person name="Lind A.E."/>
            <person name="van Eijk R."/>
            <person name="Schleper C."/>
            <person name="Guy L."/>
            <person name="Ettema T.J."/>
        </authorList>
    </citation>
    <scope>NUCLEOTIDE SEQUENCE</scope>
</reference>
<evidence type="ECO:0000313" key="3">
    <source>
        <dbReference type="EMBL" id="KKL53593.1"/>
    </source>
</evidence>
<dbReference type="InterPro" id="IPR011010">
    <property type="entry name" value="DNA_brk_join_enz"/>
</dbReference>
<comment type="caution">
    <text evidence="3">The sequence shown here is derived from an EMBL/GenBank/DDBJ whole genome shotgun (WGS) entry which is preliminary data.</text>
</comment>
<dbReference type="InterPro" id="IPR013762">
    <property type="entry name" value="Integrase-like_cat_sf"/>
</dbReference>
<dbReference type="GO" id="GO:0006310">
    <property type="term" value="P:DNA recombination"/>
    <property type="evidence" value="ECO:0007669"/>
    <property type="project" value="UniProtKB-KW"/>
</dbReference>
<dbReference type="CDD" id="cd00397">
    <property type="entry name" value="DNA_BRE_C"/>
    <property type="match status" value="1"/>
</dbReference>
<sequence>MDIALEKLKERLSAPRLRMPGTLSTYLETGRRFLAWLGNGPPTESDFRKYFIYRRERGISERTLRKEFFHLKKLALANDWGWTFVPEDTPVSEEEPFAPPLMPETIEMLIKAQHLYLKAERFYLAVSTTWGCRREELARIRKRDYDTESILIRTAKHGPRVRHLIPDVLKPIFEAYHPKEHTPTALSIIFRRICNKAGVKVEKGTSFHGARRSLRTLLEWHLADNRLPLSLVADYQGWSKTTKGIVYGGASMLGIYAHPEVVSLDPFSTDRLIYPIHPFLPWWEEALQDERAMISEKPSESPTPS</sequence>
<dbReference type="GO" id="GO:0003677">
    <property type="term" value="F:DNA binding"/>
    <property type="evidence" value="ECO:0007669"/>
    <property type="project" value="InterPro"/>
</dbReference>
<gene>
    <name evidence="3" type="ORF">LCGC14_2273910</name>
</gene>
<dbReference type="EMBL" id="LAZR01031495">
    <property type="protein sequence ID" value="KKL53593.1"/>
    <property type="molecule type" value="Genomic_DNA"/>
</dbReference>
<keyword evidence="1" id="KW-0233">DNA recombination</keyword>
<feature type="domain" description="Tyr recombinase" evidence="2">
    <location>
        <begin position="96"/>
        <end position="271"/>
    </location>
</feature>
<proteinExistence type="predicted"/>
<name>A0A0F9CW53_9ZZZZ</name>
<evidence type="ECO:0000259" key="2">
    <source>
        <dbReference type="PROSITE" id="PS51898"/>
    </source>
</evidence>
<organism evidence="3">
    <name type="scientific">marine sediment metagenome</name>
    <dbReference type="NCBI Taxonomy" id="412755"/>
    <lineage>
        <taxon>unclassified sequences</taxon>
        <taxon>metagenomes</taxon>
        <taxon>ecological metagenomes</taxon>
    </lineage>
</organism>
<dbReference type="Gene3D" id="1.10.443.10">
    <property type="entry name" value="Intergrase catalytic core"/>
    <property type="match status" value="1"/>
</dbReference>
<dbReference type="AlphaFoldDB" id="A0A0F9CW53"/>
<protein>
    <recommendedName>
        <fullName evidence="2">Tyr recombinase domain-containing protein</fullName>
    </recommendedName>
</protein>
<evidence type="ECO:0000256" key="1">
    <source>
        <dbReference type="ARBA" id="ARBA00023172"/>
    </source>
</evidence>
<accession>A0A0F9CW53</accession>
<dbReference type="SUPFAM" id="SSF56349">
    <property type="entry name" value="DNA breaking-rejoining enzymes"/>
    <property type="match status" value="1"/>
</dbReference>
<dbReference type="GO" id="GO:0015074">
    <property type="term" value="P:DNA integration"/>
    <property type="evidence" value="ECO:0007669"/>
    <property type="project" value="InterPro"/>
</dbReference>